<dbReference type="STRING" id="154538.A0A1M2VEZ1"/>
<feature type="compositionally biased region" description="Basic residues" evidence="1">
    <location>
        <begin position="8"/>
        <end position="17"/>
    </location>
</feature>
<dbReference type="PROSITE" id="PS00018">
    <property type="entry name" value="EF_HAND_1"/>
    <property type="match status" value="1"/>
</dbReference>
<feature type="region of interest" description="Disordered" evidence="1">
    <location>
        <begin position="1506"/>
        <end position="1532"/>
    </location>
</feature>
<dbReference type="Proteomes" id="UP000184267">
    <property type="component" value="Unassembled WGS sequence"/>
</dbReference>
<feature type="transmembrane region" description="Helical" evidence="2">
    <location>
        <begin position="2003"/>
        <end position="2027"/>
    </location>
</feature>
<dbReference type="GO" id="GO:0010945">
    <property type="term" value="F:coenzyme A diphosphatase activity"/>
    <property type="evidence" value="ECO:0007669"/>
    <property type="project" value="InterPro"/>
</dbReference>
<dbReference type="PANTHER" id="PTHR12992:SF44">
    <property type="entry name" value="NUDIX HYDROLASE DOMAIN-CONTAINING PROTEIN"/>
    <property type="match status" value="1"/>
</dbReference>
<keyword evidence="2" id="KW-0812">Transmembrane</keyword>
<dbReference type="GO" id="GO:0005509">
    <property type="term" value="F:calcium ion binding"/>
    <property type="evidence" value="ECO:0007669"/>
    <property type="project" value="InterPro"/>
</dbReference>
<dbReference type="InterPro" id="IPR045121">
    <property type="entry name" value="CoAse"/>
</dbReference>
<dbReference type="PANTHER" id="PTHR12992">
    <property type="entry name" value="NUDIX HYDROLASE"/>
    <property type="match status" value="1"/>
</dbReference>
<feature type="compositionally biased region" description="Acidic residues" evidence="1">
    <location>
        <begin position="1225"/>
        <end position="1243"/>
    </location>
</feature>
<dbReference type="EMBL" id="MNAD01001352">
    <property type="protein sequence ID" value="OJT06165.1"/>
    <property type="molecule type" value="Genomic_DNA"/>
</dbReference>
<feature type="domain" description="Nudix hydrolase" evidence="4">
    <location>
        <begin position="1626"/>
        <end position="1818"/>
    </location>
</feature>
<organism evidence="5 6">
    <name type="scientific">Trametes pubescens</name>
    <name type="common">White-rot fungus</name>
    <dbReference type="NCBI Taxonomy" id="154538"/>
    <lineage>
        <taxon>Eukaryota</taxon>
        <taxon>Fungi</taxon>
        <taxon>Dikarya</taxon>
        <taxon>Basidiomycota</taxon>
        <taxon>Agaricomycotina</taxon>
        <taxon>Agaricomycetes</taxon>
        <taxon>Polyporales</taxon>
        <taxon>Polyporaceae</taxon>
        <taxon>Trametes</taxon>
    </lineage>
</organism>
<feature type="compositionally biased region" description="Pro residues" evidence="1">
    <location>
        <begin position="1507"/>
        <end position="1531"/>
    </location>
</feature>
<comment type="caution">
    <text evidence="5">The sequence shown here is derived from an EMBL/GenBank/DDBJ whole genome shotgun (WGS) entry which is preliminary data.</text>
</comment>
<sequence length="2029" mass="225415">MPLGSLTKRLRRSRLKRHESQDDGPSSSVQHLEPAPAPTPAPQPVPLPSEAHDIKSELPEPASNATQSVPTMQMPTPMLATFQVPDISVEAGDIEEDHAAAETGSVNEPIEELAQLQEAIEQRFNKPKPREGGESEGHVEELTHLRVDPTFKQIDIKQAMESGVERFADSIPVLKKALNELSKIHPVVTVAVLAFEAVIELELTRRENDRRVTVLFVEMKAVMLVITNFKNIRSNDIGQDGIVLSARLHELAESTAEDIKQCANLCDAFLKSKLLLRVLKGPLWAERFATSMERFARRKEEYSLALAMHTASTVTKMAVDVESINYKIELMHTLFEKYMTATERNLVAEVEKKGGAAKVRHDDALLRTLMGATATKEPVVGMGPREERAKGLQTEAAPVSRMRTQAKGTDGAAGSDRTFGLEDLKKELREDLDYTIERNFAVFVKKYDFQAQLMSDRIIHAVEAAVGSGSHSRIKNVDLQNLWKEMNWTGVVKGRILVHALREHYSQDDLVPASPTATEIVMSDKWTLEYLNIAWLHPILEAIDDDTSGYISVSEVNRFMQRLPPELNWSLPYWLAYWAVGWKCATTMYLDEVQQLITEFHQSLPCVLAINRPPIDWYLNFITPCWTMLAGMTRYNDSYMCERFNAYIEHEEARLKANLEKFNYRIDALDTLKLVIGSSRIERCAAPLVCLLLRNDVRKVKAAKTFILPEDEFRSSESSMSTIDIALADRCTELQETFRQRKLDPKVELKKFASGLLQHFDRDGNPIPGDWWAGPGNVDYIYSIGAWRNYNPDDEIDTAGITTLTEVPLDTSVYDAVERETEDDLTSDPAVNAIVGTWNGFLYEDNLYPTRPMTTLFFHAAPPSAQSSSDETTTGHNFVGEGTDYEGSEYSVTGTCTATEDGVDVEWCMEYDGDVTLYFVGRILDEFTLAGNQRYDKDVPGHAYLILKRAPAEYLCYRPPPFELESQPYPLDVEYDVSPEDGARHLWRYALNAVLHDVRRKRWTWSFFAERRRVRQLWFTMRTGPDHNNHSDYTLREMNQLATTADARVYYGLTELANKTTYRYDNLICESPNCRRNHSVTTVACLDCLSEDLRFVVAFCDDPDCYMAEGLLNNDGNPHLSTHRLIKYRTIMLMPYWPTIKARALSYLSDAQYTVPAPAPNSVAGTSPAASVVELPSDNPERASVVTNGSEHDVAEDSQERHSPTPTQAQEDSPTDTDAKVETEAAAEADTQAEAEADVPVEVEESHEPEPEPERTTLTVVMPQPENAASRWSLRSLLSNAWRREHGASAGDASSTLAPSAVPDPHPEETTAVTSATTPELAASALPPSVTDDQIPFVEEPEEMSVHTTPEDDGGEAEKARILASDAASVAETALEVQFEVEGNAGEDVYSEVASTYVTAQSIISSRAPSSIPWYQRPPQCLVCTASIGPGSWYCIECRSFLCSECDSKRLIRCAECSKPFPQPAWFYGMGSLDDFRCDVCSARRRSTTPPPYSVHVHTHPVVLCQPAPPPSPMPTPGPSRTPSPPAPPLPDVASVASRLAAVEGRVGQFDALQSQYGAVGERLEQLDELMGQIVQIRDMMTTLLALQQAGRASSEEDHRIPRYSYARPSLCARFPEDSPSPRAEPRRAAVAIILRVSPPPNHVFPAPSHPSDGGSPANIPAPTLSEFFQLDWVTAPGARPEILFLRRERPDGHDSGQMSGTGPNTREAHVAFPGGKTEEGDEGGLYTAMRQTWEEIGLDLAESSYTPIGQLDDREITTSLGKRLLMILSPFVFLQLTPQTTPVDPSPGTTLHWVPLSTLLPRPVGDGPRWSSVSVDASSRLAPRHSTIMRILVRLLVGSMKFPAILIPASPYAAGTIDEKTIDEKRARVEAAGPTREPTLQFRARHDGGTLKLWGLSLGMTLDLLAHMAPPEARRGGGGATLLPPDAEAELRRVPVMAPSLASVFPRFGYPDVNFWIWVFGKRYRAVIRGWETSVRQGGSNDRRINWTGSALTTFYAAVRKALVVVIVVRAIFVLMGLLFSGWLVFLR</sequence>
<proteinExistence type="predicted"/>
<name>A0A1M2VEZ1_TRAPU</name>
<feature type="compositionally biased region" description="Pro residues" evidence="1">
    <location>
        <begin position="35"/>
        <end position="47"/>
    </location>
</feature>
<dbReference type="SUPFAM" id="SSF55811">
    <property type="entry name" value="Nudix"/>
    <property type="match status" value="1"/>
</dbReference>
<feature type="compositionally biased region" description="Basic and acidic residues" evidence="1">
    <location>
        <begin position="1244"/>
        <end position="1255"/>
    </location>
</feature>
<dbReference type="Gene3D" id="3.90.79.10">
    <property type="entry name" value="Nucleoside Triphosphate Pyrophosphohydrolase"/>
    <property type="match status" value="1"/>
</dbReference>
<dbReference type="InterPro" id="IPR000086">
    <property type="entry name" value="NUDIX_hydrolase_dom"/>
</dbReference>
<dbReference type="InterPro" id="IPR015797">
    <property type="entry name" value="NUDIX_hydrolase-like_dom_sf"/>
</dbReference>
<gene>
    <name evidence="5" type="ORF">TRAPUB_2989</name>
</gene>
<feature type="region of interest" description="Disordered" evidence="1">
    <location>
        <begin position="1159"/>
        <end position="1264"/>
    </location>
</feature>
<feature type="domain" description="EF-hand" evidence="3">
    <location>
        <begin position="539"/>
        <end position="566"/>
    </location>
</feature>
<dbReference type="PROSITE" id="PS50222">
    <property type="entry name" value="EF_HAND_2"/>
    <property type="match status" value="1"/>
</dbReference>
<reference evidence="5 6" key="1">
    <citation type="submission" date="2016-10" db="EMBL/GenBank/DDBJ databases">
        <title>Genome sequence of the basidiomycete white-rot fungus Trametes pubescens.</title>
        <authorList>
            <person name="Makela M.R."/>
            <person name="Granchi Z."/>
            <person name="Peng M."/>
            <person name="De Vries R.P."/>
            <person name="Grigoriev I."/>
            <person name="Riley R."/>
            <person name="Hilden K."/>
        </authorList>
    </citation>
    <scope>NUCLEOTIDE SEQUENCE [LARGE SCALE GENOMIC DNA]</scope>
    <source>
        <strain evidence="5 6">FBCC735</strain>
    </source>
</reference>
<feature type="region of interest" description="Disordered" evidence="1">
    <location>
        <begin position="1"/>
        <end position="71"/>
    </location>
</feature>
<accession>A0A1M2VEZ1</accession>
<dbReference type="InterPro" id="IPR018247">
    <property type="entry name" value="EF_Hand_1_Ca_BS"/>
</dbReference>
<evidence type="ECO:0000259" key="3">
    <source>
        <dbReference type="PROSITE" id="PS50222"/>
    </source>
</evidence>
<evidence type="ECO:0000259" key="4">
    <source>
        <dbReference type="PROSITE" id="PS51462"/>
    </source>
</evidence>
<dbReference type="OMA" id="NAYIEHE"/>
<protein>
    <recommendedName>
        <fullName evidence="7">Nudix hydrolase domain-containing protein</fullName>
    </recommendedName>
</protein>
<dbReference type="InterPro" id="IPR002048">
    <property type="entry name" value="EF_hand_dom"/>
</dbReference>
<evidence type="ECO:0000256" key="1">
    <source>
        <dbReference type="SAM" id="MobiDB-lite"/>
    </source>
</evidence>
<feature type="compositionally biased region" description="Basic and acidic residues" evidence="1">
    <location>
        <begin position="1190"/>
        <end position="1203"/>
    </location>
</feature>
<evidence type="ECO:0000313" key="5">
    <source>
        <dbReference type="EMBL" id="OJT06165.1"/>
    </source>
</evidence>
<keyword evidence="2" id="KW-0472">Membrane</keyword>
<evidence type="ECO:0000256" key="2">
    <source>
        <dbReference type="SAM" id="Phobius"/>
    </source>
</evidence>
<evidence type="ECO:0008006" key="7">
    <source>
        <dbReference type="Google" id="ProtNLM"/>
    </source>
</evidence>
<keyword evidence="6" id="KW-1185">Reference proteome</keyword>
<keyword evidence="2" id="KW-1133">Transmembrane helix</keyword>
<dbReference type="PROSITE" id="PS51462">
    <property type="entry name" value="NUDIX"/>
    <property type="match status" value="1"/>
</dbReference>
<feature type="region of interest" description="Disordered" evidence="1">
    <location>
        <begin position="1288"/>
        <end position="1333"/>
    </location>
</feature>
<evidence type="ECO:0000313" key="6">
    <source>
        <dbReference type="Proteomes" id="UP000184267"/>
    </source>
</evidence>
<dbReference type="OrthoDB" id="2122982at2759"/>